<feature type="transmembrane region" description="Helical" evidence="11">
    <location>
        <begin position="108"/>
        <end position="131"/>
    </location>
</feature>
<dbReference type="GO" id="GO:0007602">
    <property type="term" value="P:phototransduction"/>
    <property type="evidence" value="ECO:0007669"/>
    <property type="project" value="UniProtKB-KW"/>
</dbReference>
<feature type="transmembrane region" description="Helical" evidence="11">
    <location>
        <begin position="176"/>
        <end position="195"/>
    </location>
</feature>
<dbReference type="GO" id="GO:0005216">
    <property type="term" value="F:monoatomic ion channel activity"/>
    <property type="evidence" value="ECO:0007669"/>
    <property type="project" value="InterPro"/>
</dbReference>
<keyword evidence="7 11" id="KW-1133">Transmembrane helix</keyword>
<keyword evidence="3" id="KW-0600">Photoreceptor protein</keyword>
<evidence type="ECO:0000256" key="1">
    <source>
        <dbReference type="ARBA" id="ARBA00004141"/>
    </source>
</evidence>
<feature type="transmembrane region" description="Helical" evidence="11">
    <location>
        <begin position="6"/>
        <end position="32"/>
    </location>
</feature>
<feature type="transmembrane region" description="Helical" evidence="11">
    <location>
        <begin position="207"/>
        <end position="226"/>
    </location>
</feature>
<evidence type="ECO:0000256" key="7">
    <source>
        <dbReference type="ARBA" id="ARBA00022989"/>
    </source>
</evidence>
<evidence type="ECO:0000313" key="12">
    <source>
        <dbReference type="EMBL" id="GCE16126.1"/>
    </source>
</evidence>
<feature type="transmembrane region" description="Helical" evidence="11">
    <location>
        <begin position="44"/>
        <end position="61"/>
    </location>
</feature>
<dbReference type="GO" id="GO:0009881">
    <property type="term" value="F:photoreceptor activity"/>
    <property type="evidence" value="ECO:0007669"/>
    <property type="project" value="UniProtKB-KW"/>
</dbReference>
<organism evidence="12 13">
    <name type="scientific">Tengunoibacter tsumagoiensis</name>
    <dbReference type="NCBI Taxonomy" id="2014871"/>
    <lineage>
        <taxon>Bacteria</taxon>
        <taxon>Bacillati</taxon>
        <taxon>Chloroflexota</taxon>
        <taxon>Ktedonobacteria</taxon>
        <taxon>Ktedonobacterales</taxon>
        <taxon>Dictyobacteraceae</taxon>
        <taxon>Tengunoibacter</taxon>
    </lineage>
</organism>
<dbReference type="PANTHER" id="PTHR28286">
    <property type="match status" value="1"/>
</dbReference>
<dbReference type="RefSeq" id="WP_126583508.1">
    <property type="nucleotide sequence ID" value="NZ_BIFR01000002.1"/>
</dbReference>
<dbReference type="GO" id="GO:0016020">
    <property type="term" value="C:membrane"/>
    <property type="evidence" value="ECO:0007669"/>
    <property type="project" value="UniProtKB-SubCell"/>
</dbReference>
<dbReference type="Proteomes" id="UP000287352">
    <property type="component" value="Unassembled WGS sequence"/>
</dbReference>
<keyword evidence="6" id="KW-0681">Retinal protein</keyword>
<dbReference type="PROSITE" id="PS00327">
    <property type="entry name" value="BACTERIAL_OPSIN_RET"/>
    <property type="match status" value="1"/>
</dbReference>
<dbReference type="PANTHER" id="PTHR28286:SF2">
    <property type="entry name" value="BACTERIORHODOPSIN _OPSIN, NOPA (EUROFUNG)"/>
    <property type="match status" value="1"/>
</dbReference>
<evidence type="ECO:0000256" key="5">
    <source>
        <dbReference type="ARBA" id="ARBA00022692"/>
    </source>
</evidence>
<evidence type="ECO:0000256" key="3">
    <source>
        <dbReference type="ARBA" id="ARBA00022543"/>
    </source>
</evidence>
<evidence type="ECO:0000256" key="9">
    <source>
        <dbReference type="ARBA" id="ARBA00023136"/>
    </source>
</evidence>
<dbReference type="InterPro" id="IPR001425">
    <property type="entry name" value="Arc/bac/fun_rhodopsins"/>
</dbReference>
<dbReference type="EMBL" id="BIFR01000002">
    <property type="protein sequence ID" value="GCE16126.1"/>
    <property type="molecule type" value="Genomic_DNA"/>
</dbReference>
<comment type="caution">
    <text evidence="12">The sequence shown here is derived from an EMBL/GenBank/DDBJ whole genome shotgun (WGS) entry which is preliminary data.</text>
</comment>
<keyword evidence="5 11" id="KW-0812">Transmembrane</keyword>
<feature type="transmembrane region" description="Helical" evidence="11">
    <location>
        <begin position="81"/>
        <end position="101"/>
    </location>
</feature>
<evidence type="ECO:0000256" key="10">
    <source>
        <dbReference type="ARBA" id="ARBA00023170"/>
    </source>
</evidence>
<keyword evidence="8" id="KW-0157">Chromophore</keyword>
<dbReference type="PRINTS" id="PR00251">
    <property type="entry name" value="BACTRLOPSIN"/>
</dbReference>
<dbReference type="OrthoDB" id="70408at2"/>
<keyword evidence="9 11" id="KW-0472">Membrane</keyword>
<name>A0A402AAQ6_9CHLR</name>
<dbReference type="AlphaFoldDB" id="A0A402AAQ6"/>
<dbReference type="Gene3D" id="1.20.1070.10">
    <property type="entry name" value="Rhodopsin 7-helix transmembrane proteins"/>
    <property type="match status" value="1"/>
</dbReference>
<dbReference type="InterPro" id="IPR018229">
    <property type="entry name" value="Rhodopsin_retinal_BS"/>
</dbReference>
<reference evidence="13" key="1">
    <citation type="submission" date="2018-12" db="EMBL/GenBank/DDBJ databases">
        <title>Tengunoibacter tsumagoiensis gen. nov., sp. nov., Dictyobacter kobayashii sp. nov., D. alpinus sp. nov., and D. joshuensis sp. nov. and description of Dictyobacteraceae fam. nov. within the order Ktedonobacterales isolated from Tengu-no-mugimeshi.</title>
        <authorList>
            <person name="Wang C.M."/>
            <person name="Zheng Y."/>
            <person name="Sakai Y."/>
            <person name="Toyoda A."/>
            <person name="Minakuchi Y."/>
            <person name="Abe K."/>
            <person name="Yokota A."/>
            <person name="Yabe S."/>
        </authorList>
    </citation>
    <scope>NUCLEOTIDE SEQUENCE [LARGE SCALE GENOMIC DNA]</scope>
    <source>
        <strain evidence="13">Uno3</strain>
    </source>
</reference>
<dbReference type="SMART" id="SM01021">
    <property type="entry name" value="Bac_rhodopsin"/>
    <property type="match status" value="1"/>
</dbReference>
<dbReference type="SUPFAM" id="SSF81321">
    <property type="entry name" value="Family A G protein-coupled receptor-like"/>
    <property type="match status" value="1"/>
</dbReference>
<proteinExistence type="inferred from homology"/>
<gene>
    <name evidence="12" type="ORF">KTT_59850</name>
</gene>
<evidence type="ECO:0000256" key="11">
    <source>
        <dbReference type="SAM" id="Phobius"/>
    </source>
</evidence>
<keyword evidence="13" id="KW-1185">Reference proteome</keyword>
<sequence length="249" mass="27405">MFSASGPLGIVASTTLWITALIMILGTLAFTFRSFRAATRIKHFYYVAGLVTLIAATLYMLMASGYGSSFQNSHLFVYGRYIDWTFTTPLLLLDLALIALPRNFPNRLAVIATVIGADVYMILTGLVATGIRSDIRWAFFGVSCAGFFAILYFILVKMTPEANMRTYEVQRHYRTLSVTLMALWFCYPIVWALGGEGFGILNFSAEVILYAVLDIAAKVGFGFLVLSNPVALMEAESTEAPISSVASQF</sequence>
<evidence type="ECO:0000256" key="2">
    <source>
        <dbReference type="ARBA" id="ARBA00008130"/>
    </source>
</evidence>
<keyword evidence="4" id="KW-0716">Sensory transduction</keyword>
<dbReference type="Pfam" id="PF01036">
    <property type="entry name" value="Bac_rhodopsin"/>
    <property type="match status" value="1"/>
</dbReference>
<dbReference type="PROSITE" id="PS00950">
    <property type="entry name" value="BACTERIAL_OPSIN_1"/>
    <property type="match status" value="1"/>
</dbReference>
<comment type="similarity">
    <text evidence="2">Belongs to the archaeal/bacterial/fungal opsin family.</text>
</comment>
<keyword evidence="10" id="KW-0675">Receptor</keyword>
<feature type="transmembrane region" description="Helical" evidence="11">
    <location>
        <begin position="137"/>
        <end position="155"/>
    </location>
</feature>
<evidence type="ECO:0000256" key="8">
    <source>
        <dbReference type="ARBA" id="ARBA00022991"/>
    </source>
</evidence>
<accession>A0A402AAQ6</accession>
<evidence type="ECO:0000313" key="13">
    <source>
        <dbReference type="Proteomes" id="UP000287352"/>
    </source>
</evidence>
<comment type="subcellular location">
    <subcellularLocation>
        <location evidence="1">Membrane</location>
        <topology evidence="1">Multi-pass membrane protein</topology>
    </subcellularLocation>
</comment>
<protein>
    <submittedName>
        <fullName evidence="12">Rhodopsin</fullName>
    </submittedName>
</protein>
<evidence type="ECO:0000256" key="6">
    <source>
        <dbReference type="ARBA" id="ARBA00022925"/>
    </source>
</evidence>
<evidence type="ECO:0000256" key="4">
    <source>
        <dbReference type="ARBA" id="ARBA00022606"/>
    </source>
</evidence>